<proteinExistence type="predicted"/>
<evidence type="ECO:0000256" key="1">
    <source>
        <dbReference type="SAM" id="SignalP"/>
    </source>
</evidence>
<sequence length="314" mass="34177">MIRIVMAAVLLALPLSFLTAQVPVKTDLIKILEAVPVPPASSKDAFAKVAVTDAEDNVTYSAAKVFTATDQQLKNFEDIYTEQAKAAMGSTPNGIPVGMPGAGMTEADAKQIQSMTKEQKIAMAMAMVGTMTQPVQMEPPAIKAAQEAWISLYSQTQEEFQRGVALQQEEGALENEYQQDHNELDSLQAIEISKLPQLSTGEMSYADPVLLKAVKLKYADKHIAVADKRLAQIGTGWQAEVTRIKTRNADFLKKLAACDYAAGAKNPSTKKILSDGQMTVFKVIATQVEMSRHAWEESAGWQGLKNIEKETAVD</sequence>
<dbReference type="AlphaFoldDB" id="A0A933IFR4"/>
<evidence type="ECO:0000313" key="2">
    <source>
        <dbReference type="EMBL" id="MBI4727598.1"/>
    </source>
</evidence>
<gene>
    <name evidence="2" type="ORF">HY768_10355</name>
</gene>
<feature type="signal peptide" evidence="1">
    <location>
        <begin position="1"/>
        <end position="20"/>
    </location>
</feature>
<protein>
    <submittedName>
        <fullName evidence="2">Uncharacterized protein</fullName>
    </submittedName>
</protein>
<accession>A0A933IFR4</accession>
<name>A0A933IFR4_UNCT6</name>
<reference evidence="2" key="1">
    <citation type="submission" date="2020-07" db="EMBL/GenBank/DDBJ databases">
        <title>Huge and variable diversity of episymbiotic CPR bacteria and DPANN archaea in groundwater ecosystems.</title>
        <authorList>
            <person name="He C.Y."/>
            <person name="Keren R."/>
            <person name="Whittaker M."/>
            <person name="Farag I.F."/>
            <person name="Doudna J."/>
            <person name="Cate J.H.D."/>
            <person name="Banfield J.F."/>
        </authorList>
    </citation>
    <scope>NUCLEOTIDE SEQUENCE</scope>
    <source>
        <strain evidence="2">NC_groundwater_1520_Pr4_B-0.1um_53_5</strain>
    </source>
</reference>
<feature type="chain" id="PRO_5037665799" evidence="1">
    <location>
        <begin position="21"/>
        <end position="314"/>
    </location>
</feature>
<organism evidence="2 3">
    <name type="scientific">candidate division TA06 bacterium</name>
    <dbReference type="NCBI Taxonomy" id="2250710"/>
    <lineage>
        <taxon>Bacteria</taxon>
        <taxon>Bacteria division TA06</taxon>
    </lineage>
</organism>
<evidence type="ECO:0000313" key="3">
    <source>
        <dbReference type="Proteomes" id="UP000736328"/>
    </source>
</evidence>
<dbReference type="EMBL" id="JACQXR010000139">
    <property type="protein sequence ID" value="MBI4727598.1"/>
    <property type="molecule type" value="Genomic_DNA"/>
</dbReference>
<keyword evidence="1" id="KW-0732">Signal</keyword>
<comment type="caution">
    <text evidence="2">The sequence shown here is derived from an EMBL/GenBank/DDBJ whole genome shotgun (WGS) entry which is preliminary data.</text>
</comment>
<dbReference type="Proteomes" id="UP000736328">
    <property type="component" value="Unassembled WGS sequence"/>
</dbReference>